<name>A0A0N0BHI3_9HYME</name>
<comment type="function">
    <text evidence="1">Negative regulator of epidermal growth factor receptor (EGFR) signaling.</text>
</comment>
<proteinExistence type="inferred from homology"/>
<dbReference type="Gene3D" id="3.30.40.10">
    <property type="entry name" value="Zinc/RING finger domain, C3HC4 (zinc finger)"/>
    <property type="match status" value="1"/>
</dbReference>
<keyword evidence="6" id="KW-0862">Zinc</keyword>
<accession>A0A0N0BHI3</accession>
<keyword evidence="5 7" id="KW-0863">Zinc-finger</keyword>
<protein>
    <recommendedName>
        <fullName evidence="3">Lateral signaling target protein 2 homolog</fullName>
    </recommendedName>
</protein>
<gene>
    <name evidence="10" type="ORF">WN51_11635</name>
</gene>
<dbReference type="InterPro" id="IPR043269">
    <property type="entry name" value="FYVE_LST2"/>
</dbReference>
<dbReference type="PANTHER" id="PTHR46465">
    <property type="entry name" value="LATERAL SIGNALING TARGET PROTEIN 2 HOMOLOG"/>
    <property type="match status" value="1"/>
</dbReference>
<keyword evidence="4" id="KW-0479">Metal-binding</keyword>
<dbReference type="STRING" id="166423.A0A0N0BHI3"/>
<evidence type="ECO:0000256" key="3">
    <source>
        <dbReference type="ARBA" id="ARBA00019870"/>
    </source>
</evidence>
<feature type="compositionally biased region" description="Basic and acidic residues" evidence="8">
    <location>
        <begin position="530"/>
        <end position="543"/>
    </location>
</feature>
<evidence type="ECO:0000256" key="2">
    <source>
        <dbReference type="ARBA" id="ARBA00008755"/>
    </source>
</evidence>
<dbReference type="OrthoDB" id="20035at2759"/>
<feature type="region of interest" description="Disordered" evidence="8">
    <location>
        <begin position="649"/>
        <end position="721"/>
    </location>
</feature>
<dbReference type="AlphaFoldDB" id="A0A0N0BHI3"/>
<feature type="domain" description="FYVE-type" evidence="9">
    <location>
        <begin position="941"/>
        <end position="1001"/>
    </location>
</feature>
<dbReference type="InterPro" id="IPR017455">
    <property type="entry name" value="Znf_FYVE-rel"/>
</dbReference>
<dbReference type="PANTHER" id="PTHR46465:SF2">
    <property type="entry name" value="LATERAL SIGNALING TARGET PROTEIN 2 HOMOLOG"/>
    <property type="match status" value="1"/>
</dbReference>
<organism evidence="10 11">
    <name type="scientific">Melipona quadrifasciata</name>
    <dbReference type="NCBI Taxonomy" id="166423"/>
    <lineage>
        <taxon>Eukaryota</taxon>
        <taxon>Metazoa</taxon>
        <taxon>Ecdysozoa</taxon>
        <taxon>Arthropoda</taxon>
        <taxon>Hexapoda</taxon>
        <taxon>Insecta</taxon>
        <taxon>Pterygota</taxon>
        <taxon>Neoptera</taxon>
        <taxon>Endopterygota</taxon>
        <taxon>Hymenoptera</taxon>
        <taxon>Apocrita</taxon>
        <taxon>Aculeata</taxon>
        <taxon>Apoidea</taxon>
        <taxon>Anthophila</taxon>
        <taxon>Apidae</taxon>
        <taxon>Melipona</taxon>
    </lineage>
</organism>
<keyword evidence="11" id="KW-1185">Reference proteome</keyword>
<dbReference type="CDD" id="cd15731">
    <property type="entry name" value="FYVE_LST2"/>
    <property type="match status" value="1"/>
</dbReference>
<feature type="compositionally biased region" description="Basic and acidic residues" evidence="8">
    <location>
        <begin position="599"/>
        <end position="609"/>
    </location>
</feature>
<evidence type="ECO:0000256" key="8">
    <source>
        <dbReference type="SAM" id="MobiDB-lite"/>
    </source>
</evidence>
<dbReference type="SUPFAM" id="SSF57903">
    <property type="entry name" value="FYVE/PHD zinc finger"/>
    <property type="match status" value="1"/>
</dbReference>
<evidence type="ECO:0000313" key="10">
    <source>
        <dbReference type="EMBL" id="KOX76304.1"/>
    </source>
</evidence>
<feature type="region of interest" description="Disordered" evidence="8">
    <location>
        <begin position="522"/>
        <end position="548"/>
    </location>
</feature>
<dbReference type="InterPro" id="IPR011011">
    <property type="entry name" value="Znf_FYVE_PHD"/>
</dbReference>
<evidence type="ECO:0000259" key="9">
    <source>
        <dbReference type="PROSITE" id="PS50178"/>
    </source>
</evidence>
<dbReference type="InterPro" id="IPR013083">
    <property type="entry name" value="Znf_RING/FYVE/PHD"/>
</dbReference>
<comment type="similarity">
    <text evidence="2">Belongs to the lst-2 family.</text>
</comment>
<evidence type="ECO:0000256" key="7">
    <source>
        <dbReference type="PROSITE-ProRule" id="PRU00091"/>
    </source>
</evidence>
<dbReference type="PROSITE" id="PS50178">
    <property type="entry name" value="ZF_FYVE"/>
    <property type="match status" value="1"/>
</dbReference>
<evidence type="ECO:0000256" key="5">
    <source>
        <dbReference type="ARBA" id="ARBA00022771"/>
    </source>
</evidence>
<evidence type="ECO:0000256" key="1">
    <source>
        <dbReference type="ARBA" id="ARBA00003580"/>
    </source>
</evidence>
<evidence type="ECO:0000256" key="6">
    <source>
        <dbReference type="ARBA" id="ARBA00022833"/>
    </source>
</evidence>
<dbReference type="InterPro" id="IPR000306">
    <property type="entry name" value="Znf_FYVE"/>
</dbReference>
<dbReference type="EMBL" id="KQ435750">
    <property type="protein sequence ID" value="KOX76304.1"/>
    <property type="molecule type" value="Genomic_DNA"/>
</dbReference>
<feature type="region of interest" description="Disordered" evidence="8">
    <location>
        <begin position="587"/>
        <end position="615"/>
    </location>
</feature>
<evidence type="ECO:0000313" key="11">
    <source>
        <dbReference type="Proteomes" id="UP000053105"/>
    </source>
</evidence>
<dbReference type="GO" id="GO:0008270">
    <property type="term" value="F:zinc ion binding"/>
    <property type="evidence" value="ECO:0007669"/>
    <property type="project" value="UniProtKB-KW"/>
</dbReference>
<evidence type="ECO:0000256" key="4">
    <source>
        <dbReference type="ARBA" id="ARBA00022723"/>
    </source>
</evidence>
<reference evidence="10 11" key="1">
    <citation type="submission" date="2015-07" db="EMBL/GenBank/DDBJ databases">
        <title>The genome of Melipona quadrifasciata.</title>
        <authorList>
            <person name="Pan H."/>
            <person name="Kapheim K."/>
        </authorList>
    </citation>
    <scope>NUCLEOTIDE SEQUENCE [LARGE SCALE GENOMIC DNA]</scope>
    <source>
        <strain evidence="10">0111107301</strain>
        <tissue evidence="10">Whole body</tissue>
    </source>
</reference>
<dbReference type="GO" id="GO:0031901">
    <property type="term" value="C:early endosome membrane"/>
    <property type="evidence" value="ECO:0007669"/>
    <property type="project" value="TreeGrafter"/>
</dbReference>
<dbReference type="InterPro" id="IPR051118">
    <property type="entry name" value="LST-2"/>
</dbReference>
<sequence>MTSRFEWFVNDQKWKFPRDEPCDFEADLHRLFNPGGYDTDDVNIDRRLSHRLVVGICCIITFSSPNINRTERSRLAIGNCTPFEEFLVLQDLAKMMLNSAIFILSRRDDTSLLAQFFYADEALNAVACELDSFDGRQEPERCTTLVNQLRHCQDKVLTICSQIMDELIPESRANRDFRVKFPDDVMQENLAGQLWFGAECLAAGSSIMNREAESSAMRPLARALTKSLDIVRNLLREHALKGHLNLKDFAHVNGLFLAPLMDAESAGILTSTQNPLDPSLEKLIESLKIFDRLFADFELCYVGAMVPVKSTKEYEQQELVCVLFSETLQRALERGLLSQADVDNYEPALMFTIPRLAIVSGLLAPPGGPLCLNSPDSISEVFRPFRSLLIKIRELLWTLNNRELHMLEKLLCSSEEPPGPIKQSSKSSTCEDIPDLEEFVHNFYTGYPNCKDFIVDFYTVTKNTGNNMDEVADDVVQILEEESRLTEGNSDQDEESRETTRADLGPNRLNISANAYEEAVRCSNSSDARTSSERESVGDEVRYHAKKAASSSNSSRYLSCEDSPCSRRIERAASPLSVSDSIVEQAAPEADDDISDATEGCRRSGEQLHGKQQQQDEFMTSDISEMLDRCRISAVTAPVPVRDCSTSRLAARRDPAKGPAAASRPKLRGTCPRKTGSFSITGGPVNPRSEQTKRKFGSRSPSELLNDGLGPRTDKSGLASELISPVHTTQDVSYGTQRDNNSQRTTRAVRLVNASTVQGTQQSIGSDRTLAHKPDVGSSSSCSSCCDSSSETSEFQSDCQDDEEIALAMQAAEIANNYKIRAKFRSSEDLVHRLFVCIAGVADQLQTNFASDLRNILKCVFLMNSSQVVDDGEMKDESIVSENPVTSPLNDTVTNHDRQDLLQEYEDDLEETTVTTDHNTSSTITERGEECVERAPAWVPDNDAPRCMACQAGFTVVRRRHHCRNCGKVFCGRCSSNNVPLPRYGHTKPVRVCNRCFLYQVTPFTVSPVTQAS</sequence>
<feature type="region of interest" description="Disordered" evidence="8">
    <location>
        <begin position="483"/>
        <end position="509"/>
    </location>
</feature>
<feature type="region of interest" description="Disordered" evidence="8">
    <location>
        <begin position="756"/>
        <end position="783"/>
    </location>
</feature>
<feature type="compositionally biased region" description="Polar residues" evidence="8">
    <location>
        <begin position="756"/>
        <end position="766"/>
    </location>
</feature>
<dbReference type="Proteomes" id="UP000053105">
    <property type="component" value="Unassembled WGS sequence"/>
</dbReference>
<dbReference type="Pfam" id="PF01363">
    <property type="entry name" value="FYVE"/>
    <property type="match status" value="1"/>
</dbReference>
<dbReference type="SMART" id="SM00064">
    <property type="entry name" value="FYVE"/>
    <property type="match status" value="1"/>
</dbReference>